<evidence type="ECO:0000313" key="3">
    <source>
        <dbReference type="Proteomes" id="UP000235826"/>
    </source>
</evidence>
<protein>
    <recommendedName>
        <fullName evidence="1">Peptidase C-terminal archaeal/bacterial domain-containing protein</fullName>
    </recommendedName>
</protein>
<accession>A0A2K9PUW4</accession>
<dbReference type="OrthoDB" id="1436650at2"/>
<dbReference type="RefSeq" id="WP_102757505.1">
    <property type="nucleotide sequence ID" value="NZ_CP025791.1"/>
</dbReference>
<gene>
    <name evidence="2" type="ORF">C1H87_19960</name>
</gene>
<name>A0A2K9PUW4_9FLAO</name>
<dbReference type="EMBL" id="CP025791">
    <property type="protein sequence ID" value="AUP80860.1"/>
    <property type="molecule type" value="Genomic_DNA"/>
</dbReference>
<dbReference type="Gene3D" id="2.60.120.380">
    <property type="match status" value="1"/>
</dbReference>
<keyword evidence="3" id="KW-1185">Reference proteome</keyword>
<reference evidence="2 3" key="1">
    <citation type="submission" date="2018-01" db="EMBL/GenBank/DDBJ databases">
        <title>Complete genome sequence of Flavivirga eckloniae ECD14 isolated from seaweed Ecklonia cava.</title>
        <authorList>
            <person name="Lee J.H."/>
            <person name="Baik K.S."/>
            <person name="Seong C.N."/>
        </authorList>
    </citation>
    <scope>NUCLEOTIDE SEQUENCE [LARGE SCALE GENOMIC DNA]</scope>
    <source>
        <strain evidence="2 3">ECD14</strain>
    </source>
</reference>
<dbReference type="Pfam" id="PF04151">
    <property type="entry name" value="PPC"/>
    <property type="match status" value="1"/>
</dbReference>
<organism evidence="2 3">
    <name type="scientific">Flavivirga eckloniae</name>
    <dbReference type="NCBI Taxonomy" id="1803846"/>
    <lineage>
        <taxon>Bacteria</taxon>
        <taxon>Pseudomonadati</taxon>
        <taxon>Bacteroidota</taxon>
        <taxon>Flavobacteriia</taxon>
        <taxon>Flavobacteriales</taxon>
        <taxon>Flavobacteriaceae</taxon>
        <taxon>Flavivirga</taxon>
    </lineage>
</organism>
<sequence>MRTQIKQTLIVLSVILFANCSKNDDAPIDPGITLFETTDTWNCDLSETCEDIYQFEFKEGSRISISVENITGKSVVSLDLSADFGEFGGPNLLTQGKLTYYGCTTQNENVSIANINISETGIYNLAVARDWGLSAGFDGDYKLTIISDTSFTKGETPTNDTEATNYERECI</sequence>
<dbReference type="InterPro" id="IPR007280">
    <property type="entry name" value="Peptidase_C_arc/bac"/>
</dbReference>
<evidence type="ECO:0000313" key="2">
    <source>
        <dbReference type="EMBL" id="AUP80860.1"/>
    </source>
</evidence>
<feature type="domain" description="Peptidase C-terminal archaeal/bacterial" evidence="1">
    <location>
        <begin position="51"/>
        <end position="128"/>
    </location>
</feature>
<dbReference type="KEGG" id="fek:C1H87_19960"/>
<dbReference type="Proteomes" id="UP000235826">
    <property type="component" value="Chromosome"/>
</dbReference>
<dbReference type="AlphaFoldDB" id="A0A2K9PUW4"/>
<proteinExistence type="predicted"/>
<evidence type="ECO:0000259" key="1">
    <source>
        <dbReference type="Pfam" id="PF04151"/>
    </source>
</evidence>